<dbReference type="STRING" id="657014.SAMN04488092_11256"/>
<organism evidence="12 13">
    <name type="scientific">Thalassovita taeanensis</name>
    <dbReference type="NCBI Taxonomy" id="657014"/>
    <lineage>
        <taxon>Bacteria</taxon>
        <taxon>Pseudomonadati</taxon>
        <taxon>Pseudomonadota</taxon>
        <taxon>Alphaproteobacteria</taxon>
        <taxon>Rhodobacterales</taxon>
        <taxon>Roseobacteraceae</taxon>
        <taxon>Thalassovita</taxon>
    </lineage>
</organism>
<evidence type="ECO:0000256" key="4">
    <source>
        <dbReference type="ARBA" id="ARBA00022475"/>
    </source>
</evidence>
<evidence type="ECO:0000256" key="1">
    <source>
        <dbReference type="ARBA" id="ARBA00004377"/>
    </source>
</evidence>
<dbReference type="InterPro" id="IPR058781">
    <property type="entry name" value="HH_AprE-like"/>
</dbReference>
<comment type="similarity">
    <text evidence="2 9">Belongs to the membrane fusion protein (MFP) (TC 8.A.1) family.</text>
</comment>
<dbReference type="Gene3D" id="2.40.30.170">
    <property type="match status" value="1"/>
</dbReference>
<comment type="subcellular location">
    <subcellularLocation>
        <location evidence="1 9">Cell inner membrane</location>
        <topology evidence="1 9">Single-pass membrane protein</topology>
    </subcellularLocation>
</comment>
<dbReference type="Pfam" id="PF25994">
    <property type="entry name" value="HH_AprE"/>
    <property type="match status" value="1"/>
</dbReference>
<keyword evidence="3 9" id="KW-0813">Transport</keyword>
<accession>A0A1H9IJ65</accession>
<evidence type="ECO:0000256" key="6">
    <source>
        <dbReference type="ARBA" id="ARBA00022692"/>
    </source>
</evidence>
<dbReference type="Pfam" id="PF26002">
    <property type="entry name" value="Beta-barrel_AprE"/>
    <property type="match status" value="1"/>
</dbReference>
<dbReference type="NCBIfam" id="TIGR01843">
    <property type="entry name" value="type_I_hlyD"/>
    <property type="match status" value="1"/>
</dbReference>
<keyword evidence="7" id="KW-1133">Transmembrane helix</keyword>
<sequence>MTDRKQTAFSARGSLVLGGLALLLLVGGFGTWASLTNISGAIVTSGRIEVDQNRQIVQHPDGGVIAEILVDEGDTVVLDQLLIRLDPTELNSQLAITEGQLFELMSRRGRLEAERDGREVAEFDPILIEAASRVPDVRGLMEGQSRLLEARSASVAQETEQLGKRRGQIQNQIDGITAQQTALEKQLALIIEELNSQQKLLDRGLAQASRVLSLQREQARLSGQVGELTAQTAQAAGRITEIDIEILKLSTQRREEAITRLRDLQYRELELAEQRRALLSRLNRLDIRAPVSGIVYGMQFFTPRSVIRPADPVLYLVPQDRPLIIATQVDTIHIDQVYPGQSAILRFPALDQRRTPELQGHVTKISADAFTDDANKRSFYRAEIILDDAQFERLPEGTILIPGMPVDAYIRTADHTPLAYLVKPFTDYFAKAFRE</sequence>
<dbReference type="InterPro" id="IPR058982">
    <property type="entry name" value="Beta-barrel_AprE"/>
</dbReference>
<evidence type="ECO:0000313" key="13">
    <source>
        <dbReference type="Proteomes" id="UP000198634"/>
    </source>
</evidence>
<dbReference type="GO" id="GO:0015031">
    <property type="term" value="P:protein transport"/>
    <property type="evidence" value="ECO:0007669"/>
    <property type="project" value="InterPro"/>
</dbReference>
<keyword evidence="6" id="KW-0812">Transmembrane</keyword>
<keyword evidence="8" id="KW-0472">Membrane</keyword>
<feature type="domain" description="AprE-like beta-barrel" evidence="11">
    <location>
        <begin position="323"/>
        <end position="412"/>
    </location>
</feature>
<evidence type="ECO:0000259" key="11">
    <source>
        <dbReference type="Pfam" id="PF26002"/>
    </source>
</evidence>
<protein>
    <recommendedName>
        <fullName evidence="9">Membrane fusion protein (MFP) family protein</fullName>
    </recommendedName>
</protein>
<dbReference type="OrthoDB" id="9810980at2"/>
<dbReference type="EMBL" id="FOEP01000012">
    <property type="protein sequence ID" value="SEQ74598.1"/>
    <property type="molecule type" value="Genomic_DNA"/>
</dbReference>
<reference evidence="12 13" key="1">
    <citation type="submission" date="2016-10" db="EMBL/GenBank/DDBJ databases">
        <authorList>
            <person name="de Groot N.N."/>
        </authorList>
    </citation>
    <scope>NUCLEOTIDE SEQUENCE [LARGE SCALE GENOMIC DNA]</scope>
    <source>
        <strain evidence="12 13">DSM 22007</strain>
    </source>
</reference>
<evidence type="ECO:0000256" key="7">
    <source>
        <dbReference type="ARBA" id="ARBA00022989"/>
    </source>
</evidence>
<dbReference type="AlphaFoldDB" id="A0A1H9IJ65"/>
<evidence type="ECO:0000256" key="5">
    <source>
        <dbReference type="ARBA" id="ARBA00022519"/>
    </source>
</evidence>
<evidence type="ECO:0000256" key="9">
    <source>
        <dbReference type="RuleBase" id="RU365093"/>
    </source>
</evidence>
<dbReference type="PANTHER" id="PTHR30386">
    <property type="entry name" value="MEMBRANE FUSION SUBUNIT OF EMRAB-TOLC MULTIDRUG EFFLUX PUMP"/>
    <property type="match status" value="1"/>
</dbReference>
<evidence type="ECO:0000313" key="12">
    <source>
        <dbReference type="EMBL" id="SEQ74598.1"/>
    </source>
</evidence>
<dbReference type="Gene3D" id="2.40.50.100">
    <property type="match status" value="1"/>
</dbReference>
<evidence type="ECO:0000256" key="2">
    <source>
        <dbReference type="ARBA" id="ARBA00009477"/>
    </source>
</evidence>
<keyword evidence="4 9" id="KW-1003">Cell membrane</keyword>
<evidence type="ECO:0000259" key="10">
    <source>
        <dbReference type="Pfam" id="PF25994"/>
    </source>
</evidence>
<keyword evidence="5 9" id="KW-0997">Cell inner membrane</keyword>
<feature type="domain" description="AprE-like long alpha-helical hairpin" evidence="10">
    <location>
        <begin position="92"/>
        <end position="278"/>
    </location>
</feature>
<dbReference type="RefSeq" id="WP_090270604.1">
    <property type="nucleotide sequence ID" value="NZ_FOEP01000012.1"/>
</dbReference>
<dbReference type="Proteomes" id="UP000198634">
    <property type="component" value="Unassembled WGS sequence"/>
</dbReference>
<dbReference type="PANTHER" id="PTHR30386:SF17">
    <property type="entry name" value="ALKALINE PROTEASE SECRETION PROTEIN APRE"/>
    <property type="match status" value="1"/>
</dbReference>
<dbReference type="GO" id="GO:0005886">
    <property type="term" value="C:plasma membrane"/>
    <property type="evidence" value="ECO:0007669"/>
    <property type="project" value="UniProtKB-SubCell"/>
</dbReference>
<dbReference type="InterPro" id="IPR010129">
    <property type="entry name" value="T1SS_HlyD"/>
</dbReference>
<gene>
    <name evidence="12" type="ORF">SAMN04488092_11256</name>
</gene>
<name>A0A1H9IJ65_9RHOB</name>
<dbReference type="InterPro" id="IPR050739">
    <property type="entry name" value="MFP"/>
</dbReference>
<proteinExistence type="inferred from homology"/>
<keyword evidence="13" id="KW-1185">Reference proteome</keyword>
<evidence type="ECO:0000256" key="3">
    <source>
        <dbReference type="ARBA" id="ARBA00022448"/>
    </source>
</evidence>
<evidence type="ECO:0000256" key="8">
    <source>
        <dbReference type="ARBA" id="ARBA00023136"/>
    </source>
</evidence>
<dbReference type="PRINTS" id="PR01490">
    <property type="entry name" value="RTXTOXIND"/>
</dbReference>